<dbReference type="EMBL" id="OA564409">
    <property type="protein sequence ID" value="CAD7194219.1"/>
    <property type="molecule type" value="Genomic_DNA"/>
</dbReference>
<accession>A0A7R8VAQ1</accession>
<evidence type="ECO:0000313" key="1">
    <source>
        <dbReference type="EMBL" id="CAD7194219.1"/>
    </source>
</evidence>
<name>A0A7R8VAQ1_TIMDO</name>
<organism evidence="1">
    <name type="scientific">Timema douglasi</name>
    <name type="common">Walking stick</name>
    <dbReference type="NCBI Taxonomy" id="61478"/>
    <lineage>
        <taxon>Eukaryota</taxon>
        <taxon>Metazoa</taxon>
        <taxon>Ecdysozoa</taxon>
        <taxon>Arthropoda</taxon>
        <taxon>Hexapoda</taxon>
        <taxon>Insecta</taxon>
        <taxon>Pterygota</taxon>
        <taxon>Neoptera</taxon>
        <taxon>Polyneoptera</taxon>
        <taxon>Phasmatodea</taxon>
        <taxon>Timematodea</taxon>
        <taxon>Timematoidea</taxon>
        <taxon>Timematidae</taxon>
        <taxon>Timema</taxon>
    </lineage>
</organism>
<protein>
    <submittedName>
        <fullName evidence="1">Uncharacterized protein</fullName>
    </submittedName>
</protein>
<reference evidence="1" key="1">
    <citation type="submission" date="2020-11" db="EMBL/GenBank/DDBJ databases">
        <authorList>
            <person name="Tran Van P."/>
        </authorList>
    </citation>
    <scope>NUCLEOTIDE SEQUENCE</scope>
</reference>
<proteinExistence type="predicted"/>
<dbReference type="AlphaFoldDB" id="A0A7R8VAQ1"/>
<sequence>MLRCSKIPSQKVKFLKLSAIRSPFVKPTWSPLYATPGFGWTPPIQSTVAKRRTCFNALYLSATTSVIPVEPTTSVLKEDSSSSKSTRRLIRVDFSKLETFSQYIGGVNVLSTTFLILDSSKKSARGHITPVLINGESPHDHPNESDR</sequence>
<gene>
    <name evidence="1" type="ORF">TDIB3V08_LOCUS647</name>
</gene>